<reference evidence="1" key="1">
    <citation type="journal article" date="2015" name="Proc. Natl. Acad. Sci. U.S.A.">
        <title>Networks of energetic and metabolic interactions define dynamics in microbial communities.</title>
        <authorList>
            <person name="Embree M."/>
            <person name="Liu J.K."/>
            <person name="Al-Bassam M.M."/>
            <person name="Zengler K."/>
        </authorList>
    </citation>
    <scope>NUCLEOTIDE SEQUENCE</scope>
</reference>
<sequence>MKGVWDGLDKERITKAVVTAYMSDEYLDILADINNAETPAQAETAKGRIKEVMGLWREECPDYAFMVDCLYLFAERRIRDLTGLS</sequence>
<name>A0A0W8G207_9ZZZZ</name>
<comment type="caution">
    <text evidence="1">The sequence shown here is derived from an EMBL/GenBank/DDBJ whole genome shotgun (WGS) entry which is preliminary data.</text>
</comment>
<organism evidence="1">
    <name type="scientific">hydrocarbon metagenome</name>
    <dbReference type="NCBI Taxonomy" id="938273"/>
    <lineage>
        <taxon>unclassified sequences</taxon>
        <taxon>metagenomes</taxon>
        <taxon>ecological metagenomes</taxon>
    </lineage>
</organism>
<accession>A0A0W8G207</accession>
<dbReference type="EMBL" id="LNQE01000359">
    <property type="protein sequence ID" value="KUG27141.1"/>
    <property type="molecule type" value="Genomic_DNA"/>
</dbReference>
<dbReference type="AlphaFoldDB" id="A0A0W8G207"/>
<protein>
    <submittedName>
        <fullName evidence="1">Uncharacterized protein</fullName>
    </submittedName>
</protein>
<proteinExistence type="predicted"/>
<evidence type="ECO:0000313" key="1">
    <source>
        <dbReference type="EMBL" id="KUG27141.1"/>
    </source>
</evidence>
<gene>
    <name evidence="1" type="ORF">ASZ90_003012</name>
</gene>